<accession>A0A0G0M051</accession>
<comment type="caution">
    <text evidence="2">The sequence shown here is derived from an EMBL/GenBank/DDBJ whole genome shotgun (WGS) entry which is preliminary data.</text>
</comment>
<organism evidence="2 3">
    <name type="scientific">Candidatus Woesebacteria bacterium GW2011_GWA1_39_12</name>
    <dbReference type="NCBI Taxonomy" id="1618549"/>
    <lineage>
        <taxon>Bacteria</taxon>
        <taxon>Candidatus Woeseibacteriota</taxon>
    </lineage>
</organism>
<dbReference type="Pfam" id="PF07760">
    <property type="entry name" value="DUF1616"/>
    <property type="match status" value="1"/>
</dbReference>
<evidence type="ECO:0000313" key="2">
    <source>
        <dbReference type="EMBL" id="KKQ97558.1"/>
    </source>
</evidence>
<gene>
    <name evidence="2" type="ORF">UT23_C0011G0029</name>
</gene>
<evidence type="ECO:0000313" key="3">
    <source>
        <dbReference type="Proteomes" id="UP000034325"/>
    </source>
</evidence>
<feature type="domain" description="DUF1616" evidence="1">
    <location>
        <begin position="45"/>
        <end position="143"/>
    </location>
</feature>
<dbReference type="InterPro" id="IPR011674">
    <property type="entry name" value="DUF1616"/>
</dbReference>
<sequence>MKIKQTLLLSIIVLLSLPVSFVIGWNLAKIILQHGDPIPRVKEAIVLATTKKPETFTELYFEDHLNLPGKIEIGKGQSFKFTIHNLEYRDTTYKYEINAVDDKEDVILSSGSATLSHDEYKTINESFVSATASGRTKIEVLLVDQNQSIDFWMEAQ</sequence>
<dbReference type="AlphaFoldDB" id="A0A0G0M051"/>
<name>A0A0G0M051_9BACT</name>
<evidence type="ECO:0000259" key="1">
    <source>
        <dbReference type="Pfam" id="PF07760"/>
    </source>
</evidence>
<dbReference type="EMBL" id="LBWA01000011">
    <property type="protein sequence ID" value="KKQ97558.1"/>
    <property type="molecule type" value="Genomic_DNA"/>
</dbReference>
<proteinExistence type="predicted"/>
<reference evidence="2 3" key="1">
    <citation type="journal article" date="2015" name="Nature">
        <title>rRNA introns, odd ribosomes, and small enigmatic genomes across a large radiation of phyla.</title>
        <authorList>
            <person name="Brown C.T."/>
            <person name="Hug L.A."/>
            <person name="Thomas B.C."/>
            <person name="Sharon I."/>
            <person name="Castelle C.J."/>
            <person name="Singh A."/>
            <person name="Wilkins M.J."/>
            <person name="Williams K.H."/>
            <person name="Banfield J.F."/>
        </authorList>
    </citation>
    <scope>NUCLEOTIDE SEQUENCE [LARGE SCALE GENOMIC DNA]</scope>
</reference>
<dbReference type="Proteomes" id="UP000034325">
    <property type="component" value="Unassembled WGS sequence"/>
</dbReference>
<protein>
    <recommendedName>
        <fullName evidence="1">DUF1616 domain-containing protein</fullName>
    </recommendedName>
</protein>